<feature type="transmembrane region" description="Helical" evidence="8">
    <location>
        <begin position="207"/>
        <end position="230"/>
    </location>
</feature>
<reference evidence="9 10" key="1">
    <citation type="submission" date="2021-05" db="EMBL/GenBank/DDBJ databases">
        <title>Kineosporia and Streptomyces sp. nov. two new marine actinobacteria isolated from Coral.</title>
        <authorList>
            <person name="Buangrab K."/>
            <person name="Sutthacheep M."/>
            <person name="Yeemin T."/>
            <person name="Harunari E."/>
            <person name="Igarashi Y."/>
            <person name="Kanchanasin P."/>
            <person name="Tanasupawat S."/>
            <person name="Phongsopitanun W."/>
        </authorList>
    </citation>
    <scope>NUCLEOTIDE SEQUENCE [LARGE SCALE GENOMIC DNA]</scope>
    <source>
        <strain evidence="9 10">J2-2</strain>
    </source>
</reference>
<evidence type="ECO:0000256" key="7">
    <source>
        <dbReference type="ARBA" id="ARBA00023136"/>
    </source>
</evidence>
<keyword evidence="10" id="KW-1185">Reference proteome</keyword>
<dbReference type="Proteomes" id="UP001197247">
    <property type="component" value="Unassembled WGS sequence"/>
</dbReference>
<feature type="transmembrane region" description="Helical" evidence="8">
    <location>
        <begin position="284"/>
        <end position="309"/>
    </location>
</feature>
<comment type="subcellular location">
    <subcellularLocation>
        <location evidence="1">Cell membrane</location>
        <topology evidence="1">Multi-pass membrane protein</topology>
    </subcellularLocation>
</comment>
<evidence type="ECO:0000313" key="9">
    <source>
        <dbReference type="EMBL" id="MBT0767524.1"/>
    </source>
</evidence>
<feature type="transmembrane region" description="Helical" evidence="8">
    <location>
        <begin position="349"/>
        <end position="370"/>
    </location>
</feature>
<feature type="transmembrane region" description="Helical" evidence="8">
    <location>
        <begin position="65"/>
        <end position="86"/>
    </location>
</feature>
<protein>
    <submittedName>
        <fullName evidence="9">TDT family transporter</fullName>
    </submittedName>
</protein>
<keyword evidence="6 8" id="KW-1133">Transmembrane helix</keyword>
<dbReference type="InterPro" id="IPR004695">
    <property type="entry name" value="SLAC1/Mae1/Ssu1/TehA"/>
</dbReference>
<comment type="similarity">
    <text evidence="2">Belongs to the tellurite-resistance/dicarboxylate transporter (TDT) family.</text>
</comment>
<dbReference type="PANTHER" id="PTHR31686:SF1">
    <property type="entry name" value="SULFITE EFFLUX PUMP SSU1"/>
    <property type="match status" value="1"/>
</dbReference>
<proteinExistence type="inferred from homology"/>
<evidence type="ECO:0000256" key="2">
    <source>
        <dbReference type="ARBA" id="ARBA00008566"/>
    </source>
</evidence>
<evidence type="ECO:0000313" key="10">
    <source>
        <dbReference type="Proteomes" id="UP001197247"/>
    </source>
</evidence>
<feature type="transmembrane region" description="Helical" evidence="8">
    <location>
        <begin position="106"/>
        <end position="127"/>
    </location>
</feature>
<gene>
    <name evidence="9" type="ORF">KIH74_01225</name>
</gene>
<evidence type="ECO:0000256" key="1">
    <source>
        <dbReference type="ARBA" id="ARBA00004651"/>
    </source>
</evidence>
<keyword evidence="7 8" id="KW-0472">Membrane</keyword>
<dbReference type="Gene3D" id="1.50.10.150">
    <property type="entry name" value="Voltage-dependent anion channel"/>
    <property type="match status" value="1"/>
</dbReference>
<dbReference type="EMBL" id="JAHBAY010000001">
    <property type="protein sequence ID" value="MBT0767524.1"/>
    <property type="molecule type" value="Genomic_DNA"/>
</dbReference>
<dbReference type="InterPro" id="IPR038665">
    <property type="entry name" value="Voltage-dep_anion_channel_sf"/>
</dbReference>
<keyword evidence="3" id="KW-0813">Transport</keyword>
<comment type="caution">
    <text evidence="9">The sequence shown here is derived from an EMBL/GenBank/DDBJ whole genome shotgun (WGS) entry which is preliminary data.</text>
</comment>
<keyword evidence="4" id="KW-1003">Cell membrane</keyword>
<dbReference type="RefSeq" id="WP_214153517.1">
    <property type="nucleotide sequence ID" value="NZ_JAHBAY010000001.1"/>
</dbReference>
<evidence type="ECO:0000256" key="5">
    <source>
        <dbReference type="ARBA" id="ARBA00022692"/>
    </source>
</evidence>
<sequence>MTVIDAEPVVTPVPVRPRAVPPGLVASVAPNWFAAVMGTGIVATAATALPFGLPGSAGVHDFAVAAWLLATALLVVVGGATAAQWIRLRPLARSHHQHPVMVHFYGAPPMAVLTVGAGTLLVGDGLIGRTAAVAIAWTLWGTGTAMGLVSAFAVPYRHFTGGLGEAARQPDAAFGGWLMPLVAPMVSATTGAALLPHTPAGQPRLTLLLALYGMFGISLVSSLVLITQLWTRLAQHGLPPARLVPTLWIALGPLGQSVTAANAIGRQATTVEGPYGAALRAFGLVYGLPVLGFALLWGALALALTVHTARSATGLPFAPTWWAFTFPVGTCATGAAGLCAVTGADALGWLAVALYTGLLTGWLVAATGTLNAWRTARRPAPAAWSYTI</sequence>
<dbReference type="Pfam" id="PF03595">
    <property type="entry name" value="SLAC1"/>
    <property type="match status" value="1"/>
</dbReference>
<feature type="transmembrane region" description="Helical" evidence="8">
    <location>
        <begin position="174"/>
        <end position="195"/>
    </location>
</feature>
<feature type="transmembrane region" description="Helical" evidence="8">
    <location>
        <begin position="134"/>
        <end position="154"/>
    </location>
</feature>
<dbReference type="CDD" id="cd09320">
    <property type="entry name" value="TDT_like_2"/>
    <property type="match status" value="1"/>
</dbReference>
<organism evidence="9 10">
    <name type="scientific">Kineosporia corallincola</name>
    <dbReference type="NCBI Taxonomy" id="2835133"/>
    <lineage>
        <taxon>Bacteria</taxon>
        <taxon>Bacillati</taxon>
        <taxon>Actinomycetota</taxon>
        <taxon>Actinomycetes</taxon>
        <taxon>Kineosporiales</taxon>
        <taxon>Kineosporiaceae</taxon>
        <taxon>Kineosporia</taxon>
    </lineage>
</organism>
<dbReference type="InterPro" id="IPR051629">
    <property type="entry name" value="Sulfite_efflux_TDT"/>
</dbReference>
<feature type="transmembrane region" description="Helical" evidence="8">
    <location>
        <begin position="321"/>
        <end position="343"/>
    </location>
</feature>
<keyword evidence="5 8" id="KW-0812">Transmembrane</keyword>
<accession>A0ABS5T8X1</accession>
<dbReference type="PANTHER" id="PTHR31686">
    <property type="match status" value="1"/>
</dbReference>
<evidence type="ECO:0000256" key="6">
    <source>
        <dbReference type="ARBA" id="ARBA00022989"/>
    </source>
</evidence>
<evidence type="ECO:0000256" key="3">
    <source>
        <dbReference type="ARBA" id="ARBA00022448"/>
    </source>
</evidence>
<evidence type="ECO:0000256" key="4">
    <source>
        <dbReference type="ARBA" id="ARBA00022475"/>
    </source>
</evidence>
<name>A0ABS5T8X1_9ACTN</name>
<feature type="transmembrane region" description="Helical" evidence="8">
    <location>
        <begin position="32"/>
        <end position="53"/>
    </location>
</feature>
<evidence type="ECO:0000256" key="8">
    <source>
        <dbReference type="SAM" id="Phobius"/>
    </source>
</evidence>